<sequence>MAKDIAFHQLKVAQSQADAAIVADGTLNQQEKAAQQTSLQEVVDTWTKSINDSQNAA</sequence>
<name>A0A3F3H013_9LACO</name>
<gene>
    <name evidence="1" type="primary">valS</name>
    <name evidence="1" type="ORF">FTRO_0010600</name>
</gene>
<dbReference type="EMBL" id="DF968078">
    <property type="protein sequence ID" value="GAP03517.1"/>
    <property type="molecule type" value="Genomic_DNA"/>
</dbReference>
<reference evidence="1" key="1">
    <citation type="journal article" date="2015" name="BMC Genomics">
        <title>Comparative genomics of Fructobacillus spp. and Leuconostoc spp. reveals niche-specific evolution of Fructobacillus spp.</title>
        <authorList>
            <person name="Endo A."/>
            <person name="Tanizawa Y."/>
            <person name="Tanaka N."/>
            <person name="Maeno S."/>
            <person name="Kumar H."/>
            <person name="Shiwa Y."/>
            <person name="Okada S."/>
            <person name="Yoshikawa H."/>
            <person name="Dicks L."/>
            <person name="Nakagawa J."/>
            <person name="Arita M."/>
        </authorList>
    </citation>
    <scope>NUCLEOTIDE SEQUENCE [LARGE SCALE GENOMIC DNA]</scope>
    <source>
        <strain evidence="1">F214-1</strain>
    </source>
</reference>
<keyword evidence="1" id="KW-0436">Ligase</keyword>
<accession>A0A3F3H013</accession>
<protein>
    <submittedName>
        <fullName evidence="1">Valine--tRNA ligase</fullName>
    </submittedName>
</protein>
<evidence type="ECO:0000313" key="1">
    <source>
        <dbReference type="EMBL" id="GAP03517.1"/>
    </source>
</evidence>
<dbReference type="Proteomes" id="UP000064514">
    <property type="component" value="Unassembled WGS sequence"/>
</dbReference>
<dbReference type="AlphaFoldDB" id="A0A3F3H013"/>
<dbReference type="RefSeq" id="WP_158531845.1">
    <property type="nucleotide sequence ID" value="NZ_DF968078.1"/>
</dbReference>
<organism evidence="1">
    <name type="scientific">Fructobacillus tropaeoli</name>
    <dbReference type="NCBI Taxonomy" id="709323"/>
    <lineage>
        <taxon>Bacteria</taxon>
        <taxon>Bacillati</taxon>
        <taxon>Bacillota</taxon>
        <taxon>Bacilli</taxon>
        <taxon>Lactobacillales</taxon>
        <taxon>Lactobacillaceae</taxon>
        <taxon>Fructobacillus</taxon>
    </lineage>
</organism>
<proteinExistence type="predicted"/>
<dbReference type="GO" id="GO:0016874">
    <property type="term" value="F:ligase activity"/>
    <property type="evidence" value="ECO:0007669"/>
    <property type="project" value="UniProtKB-KW"/>
</dbReference>